<comment type="subcellular location">
    <subcellularLocation>
        <location evidence="1">Cell membrane</location>
        <topology evidence="1">Multi-pass membrane protein</topology>
    </subcellularLocation>
</comment>
<dbReference type="EMBL" id="DVMV01000006">
    <property type="protein sequence ID" value="HIU44792.1"/>
    <property type="molecule type" value="Genomic_DNA"/>
</dbReference>
<feature type="compositionally biased region" description="Low complexity" evidence="6">
    <location>
        <begin position="355"/>
        <end position="364"/>
    </location>
</feature>
<sequence>MNPDYSSRPGYGKRALGFLIDALICVLLMVLLYFTVGEYAISRPLGYQARMDELSSLVDESGLADKSGMAYAFPAYEDGELGASRYGEIVWDYYFNVIPSSSSLRFYGENAYDGDKADKQAVGEWIYREVYGYDGEKIDPRFALPNGFLQMPSYSEEYLSRLEGDEAEEAAEELLAFYYDYGEDGYSGAYVDAFLNFRGQEAYVSLYSYCSKVIYYKGLPSYLGAPLLVFVLLPLCLKGRSVGKLVFRLRVADYGGGKARWYQLLGHYGYIAVCFMLMGLPIGSFMGFVLTCLALLVDFIVLLLSKKRHSLHDMIAHTEVLTLEREEKGAGGGSDELSSNLMQAKEELSGEPSEEGGVPLREKD</sequence>
<evidence type="ECO:0000256" key="4">
    <source>
        <dbReference type="ARBA" id="ARBA00022989"/>
    </source>
</evidence>
<accession>A0A9D1LMW4</accession>
<evidence type="ECO:0000256" key="2">
    <source>
        <dbReference type="ARBA" id="ARBA00022475"/>
    </source>
</evidence>
<feature type="region of interest" description="Disordered" evidence="6">
    <location>
        <begin position="326"/>
        <end position="364"/>
    </location>
</feature>
<protein>
    <submittedName>
        <fullName evidence="9">RDD family protein</fullName>
    </submittedName>
</protein>
<reference evidence="9" key="2">
    <citation type="journal article" date="2021" name="PeerJ">
        <title>Extensive microbial diversity within the chicken gut microbiome revealed by metagenomics and culture.</title>
        <authorList>
            <person name="Gilroy R."/>
            <person name="Ravi A."/>
            <person name="Getino M."/>
            <person name="Pursley I."/>
            <person name="Horton D.L."/>
            <person name="Alikhan N.F."/>
            <person name="Baker D."/>
            <person name="Gharbi K."/>
            <person name="Hall N."/>
            <person name="Watson M."/>
            <person name="Adriaenssens E.M."/>
            <person name="Foster-Nyarko E."/>
            <person name="Jarju S."/>
            <person name="Secka A."/>
            <person name="Antonio M."/>
            <person name="Oren A."/>
            <person name="Chaudhuri R.R."/>
            <person name="La Ragione R."/>
            <person name="Hildebrand F."/>
            <person name="Pallen M.J."/>
        </authorList>
    </citation>
    <scope>NUCLEOTIDE SEQUENCE</scope>
    <source>
        <strain evidence="9">ChiGjej1B1-22543</strain>
    </source>
</reference>
<evidence type="ECO:0000256" key="5">
    <source>
        <dbReference type="ARBA" id="ARBA00023136"/>
    </source>
</evidence>
<dbReference type="Proteomes" id="UP000824070">
    <property type="component" value="Unassembled WGS sequence"/>
</dbReference>
<evidence type="ECO:0000256" key="7">
    <source>
        <dbReference type="SAM" id="Phobius"/>
    </source>
</evidence>
<keyword evidence="3 7" id="KW-0812">Transmembrane</keyword>
<feature type="transmembrane region" description="Helical" evidence="7">
    <location>
        <begin position="285"/>
        <end position="304"/>
    </location>
</feature>
<dbReference type="Pfam" id="PF06271">
    <property type="entry name" value="RDD"/>
    <property type="match status" value="1"/>
</dbReference>
<evidence type="ECO:0000313" key="10">
    <source>
        <dbReference type="Proteomes" id="UP000824070"/>
    </source>
</evidence>
<evidence type="ECO:0000256" key="6">
    <source>
        <dbReference type="SAM" id="MobiDB-lite"/>
    </source>
</evidence>
<evidence type="ECO:0000313" key="9">
    <source>
        <dbReference type="EMBL" id="HIU44792.1"/>
    </source>
</evidence>
<feature type="transmembrane region" description="Helical" evidence="7">
    <location>
        <begin position="15"/>
        <end position="36"/>
    </location>
</feature>
<keyword evidence="2" id="KW-1003">Cell membrane</keyword>
<evidence type="ECO:0000256" key="3">
    <source>
        <dbReference type="ARBA" id="ARBA00022692"/>
    </source>
</evidence>
<feature type="domain" description="RDD" evidence="8">
    <location>
        <begin position="225"/>
        <end position="316"/>
    </location>
</feature>
<dbReference type="InterPro" id="IPR051791">
    <property type="entry name" value="Pra-immunoreactive"/>
</dbReference>
<evidence type="ECO:0000256" key="1">
    <source>
        <dbReference type="ARBA" id="ARBA00004651"/>
    </source>
</evidence>
<dbReference type="GO" id="GO:0005886">
    <property type="term" value="C:plasma membrane"/>
    <property type="evidence" value="ECO:0007669"/>
    <property type="project" value="UniProtKB-SubCell"/>
</dbReference>
<proteinExistence type="predicted"/>
<dbReference type="PANTHER" id="PTHR36115">
    <property type="entry name" value="PROLINE-RICH ANTIGEN HOMOLOG-RELATED"/>
    <property type="match status" value="1"/>
</dbReference>
<comment type="caution">
    <text evidence="9">The sequence shown here is derived from an EMBL/GenBank/DDBJ whole genome shotgun (WGS) entry which is preliminary data.</text>
</comment>
<gene>
    <name evidence="9" type="ORF">IAC52_00625</name>
</gene>
<dbReference type="InterPro" id="IPR010432">
    <property type="entry name" value="RDD"/>
</dbReference>
<keyword evidence="5 7" id="KW-0472">Membrane</keyword>
<name>A0A9D1LMW4_9FIRM</name>
<reference evidence="9" key="1">
    <citation type="submission" date="2020-10" db="EMBL/GenBank/DDBJ databases">
        <authorList>
            <person name="Gilroy R."/>
        </authorList>
    </citation>
    <scope>NUCLEOTIDE SEQUENCE</scope>
    <source>
        <strain evidence="9">ChiGjej1B1-22543</strain>
    </source>
</reference>
<organism evidence="9 10">
    <name type="scientific">Candidatus Alloenteromonas pullicola</name>
    <dbReference type="NCBI Taxonomy" id="2840784"/>
    <lineage>
        <taxon>Bacteria</taxon>
        <taxon>Bacillati</taxon>
        <taxon>Bacillota</taxon>
        <taxon>Bacillota incertae sedis</taxon>
        <taxon>Candidatus Alloenteromonas</taxon>
    </lineage>
</organism>
<dbReference type="AlphaFoldDB" id="A0A9D1LMW4"/>
<keyword evidence="4 7" id="KW-1133">Transmembrane helix</keyword>
<feature type="transmembrane region" description="Helical" evidence="7">
    <location>
        <begin position="219"/>
        <end position="238"/>
    </location>
</feature>
<evidence type="ECO:0000259" key="8">
    <source>
        <dbReference type="Pfam" id="PF06271"/>
    </source>
</evidence>